<reference evidence="2" key="1">
    <citation type="submission" date="2020-05" db="EMBL/GenBank/DDBJ databases">
        <authorList>
            <person name="Chiriac C."/>
            <person name="Salcher M."/>
            <person name="Ghai R."/>
            <person name="Kavagutti S V."/>
        </authorList>
    </citation>
    <scope>NUCLEOTIDE SEQUENCE</scope>
</reference>
<dbReference type="PANTHER" id="PTHR42759:SF1">
    <property type="entry name" value="MAGNESIUM-CHELATASE SUBUNIT CHLD"/>
    <property type="match status" value="1"/>
</dbReference>
<dbReference type="Gene3D" id="3.40.50.300">
    <property type="entry name" value="P-loop containing nucleotide triphosphate hydrolases"/>
    <property type="match status" value="1"/>
</dbReference>
<protein>
    <submittedName>
        <fullName evidence="2">Unannotated protein</fullName>
    </submittedName>
</protein>
<accession>A0A6J6X0A7</accession>
<dbReference type="AlphaFoldDB" id="A0A6J6X0A7"/>
<dbReference type="SUPFAM" id="SSF52540">
    <property type="entry name" value="P-loop containing nucleoside triphosphate hydrolases"/>
    <property type="match status" value="1"/>
</dbReference>
<name>A0A6J6X0A7_9ZZZZ</name>
<dbReference type="GO" id="GO:0016887">
    <property type="term" value="F:ATP hydrolysis activity"/>
    <property type="evidence" value="ECO:0007669"/>
    <property type="project" value="InterPro"/>
</dbReference>
<dbReference type="PANTHER" id="PTHR42759">
    <property type="entry name" value="MOXR FAMILY PROTEIN"/>
    <property type="match status" value="1"/>
</dbReference>
<dbReference type="InterPro" id="IPR011704">
    <property type="entry name" value="ATPase_dyneun-rel_AAA"/>
</dbReference>
<organism evidence="2">
    <name type="scientific">freshwater metagenome</name>
    <dbReference type="NCBI Taxonomy" id="449393"/>
    <lineage>
        <taxon>unclassified sequences</taxon>
        <taxon>metagenomes</taxon>
        <taxon>ecological metagenomes</taxon>
    </lineage>
</organism>
<proteinExistence type="predicted"/>
<sequence>MEELMPKCWDDLAATMGAGIDRIILFGPPGTGKTYAALRWLTGERPVERLICTEDLTSADVTGAWLPNGAGGWQWQDGPALRAWRSGGRLVVDEVDRASGDVLSLLLAMADSDGSSQWHHPTTGEVVRPATGFNVIMTTNLEEMAMLPEALRDRFPVTIRIDSPHPSAVRMLSDDLKLAAMRGSVGESGRRVSLRKFYAFDQLRGTLGPTRASELLFGAAGGADFIDALHVGAMGRS</sequence>
<dbReference type="InterPro" id="IPR003593">
    <property type="entry name" value="AAA+_ATPase"/>
</dbReference>
<gene>
    <name evidence="2" type="ORF">UFOPK2958_00993</name>
</gene>
<dbReference type="CDD" id="cd00009">
    <property type="entry name" value="AAA"/>
    <property type="match status" value="1"/>
</dbReference>
<dbReference type="GO" id="GO:0005524">
    <property type="term" value="F:ATP binding"/>
    <property type="evidence" value="ECO:0007669"/>
    <property type="project" value="InterPro"/>
</dbReference>
<dbReference type="EMBL" id="CAFAAB010000114">
    <property type="protein sequence ID" value="CAB4788648.1"/>
    <property type="molecule type" value="Genomic_DNA"/>
</dbReference>
<dbReference type="SMART" id="SM00382">
    <property type="entry name" value="AAA"/>
    <property type="match status" value="1"/>
</dbReference>
<dbReference type="InterPro" id="IPR027417">
    <property type="entry name" value="P-loop_NTPase"/>
</dbReference>
<dbReference type="InterPro" id="IPR050764">
    <property type="entry name" value="CbbQ/NirQ/NorQ/GpvN"/>
</dbReference>
<dbReference type="Pfam" id="PF07728">
    <property type="entry name" value="AAA_5"/>
    <property type="match status" value="1"/>
</dbReference>
<feature type="domain" description="AAA+ ATPase" evidence="1">
    <location>
        <begin position="19"/>
        <end position="162"/>
    </location>
</feature>
<evidence type="ECO:0000259" key="1">
    <source>
        <dbReference type="SMART" id="SM00382"/>
    </source>
</evidence>
<evidence type="ECO:0000313" key="2">
    <source>
        <dbReference type="EMBL" id="CAB4788648.1"/>
    </source>
</evidence>